<name>A0A839SNJ0_9PROT</name>
<evidence type="ECO:0000313" key="1">
    <source>
        <dbReference type="EMBL" id="MBB3063738.1"/>
    </source>
</evidence>
<proteinExistence type="predicted"/>
<protein>
    <submittedName>
        <fullName evidence="1">Ornithine cyclodeaminase/alanine dehydrogenase</fullName>
        <ecNumber evidence="1">1.4.1.1</ecNumber>
        <ecNumber evidence="1">4.3.1.12</ecNumber>
    </submittedName>
</protein>
<dbReference type="PIRSF" id="PIRSF001439">
    <property type="entry name" value="CryM"/>
    <property type="match status" value="1"/>
</dbReference>
<dbReference type="Gene3D" id="3.30.1780.10">
    <property type="entry name" value="ornithine cyclodeaminase, domain 1"/>
    <property type="match status" value="1"/>
</dbReference>
<dbReference type="SUPFAM" id="SSF51735">
    <property type="entry name" value="NAD(P)-binding Rossmann-fold domains"/>
    <property type="match status" value="1"/>
</dbReference>
<dbReference type="Proteomes" id="UP000581135">
    <property type="component" value="Unassembled WGS sequence"/>
</dbReference>
<keyword evidence="1" id="KW-0560">Oxidoreductase</keyword>
<dbReference type="GO" id="GO:0008473">
    <property type="term" value="F:ornithine cyclodeaminase activity"/>
    <property type="evidence" value="ECO:0007669"/>
    <property type="project" value="UniProtKB-EC"/>
</dbReference>
<reference evidence="1 2" key="1">
    <citation type="submission" date="2020-08" db="EMBL/GenBank/DDBJ databases">
        <title>Genomic Encyclopedia of Type Strains, Phase III (KMG-III): the genomes of soil and plant-associated and newly described type strains.</title>
        <authorList>
            <person name="Whitman W."/>
        </authorList>
    </citation>
    <scope>NUCLEOTIDE SEQUENCE [LARGE SCALE GENOMIC DNA]</scope>
    <source>
        <strain evidence="1 2">CECT 8803</strain>
    </source>
</reference>
<dbReference type="Pfam" id="PF02423">
    <property type="entry name" value="OCD_Mu_crystall"/>
    <property type="match status" value="1"/>
</dbReference>
<dbReference type="InterPro" id="IPR036291">
    <property type="entry name" value="NAD(P)-bd_dom_sf"/>
</dbReference>
<dbReference type="RefSeq" id="WP_183414560.1">
    <property type="nucleotide sequence ID" value="NZ_JACHXA010000001.1"/>
</dbReference>
<accession>A0A839SNJ0</accession>
<dbReference type="GO" id="GO:0005737">
    <property type="term" value="C:cytoplasm"/>
    <property type="evidence" value="ECO:0007669"/>
    <property type="project" value="TreeGrafter"/>
</dbReference>
<dbReference type="EC" id="1.4.1.1" evidence="1"/>
<dbReference type="GO" id="GO:0000286">
    <property type="term" value="F:alanine dehydrogenase activity"/>
    <property type="evidence" value="ECO:0007669"/>
    <property type="project" value="UniProtKB-EC"/>
</dbReference>
<dbReference type="AlphaFoldDB" id="A0A839SNJ0"/>
<dbReference type="PANTHER" id="PTHR13812">
    <property type="entry name" value="KETIMINE REDUCTASE MU-CRYSTALLIN"/>
    <property type="match status" value="1"/>
</dbReference>
<gene>
    <name evidence="1" type="ORF">FHR98_000003</name>
</gene>
<dbReference type="InterPro" id="IPR023401">
    <property type="entry name" value="ODC_N"/>
</dbReference>
<dbReference type="EMBL" id="JACHXA010000001">
    <property type="protein sequence ID" value="MBB3063738.1"/>
    <property type="molecule type" value="Genomic_DNA"/>
</dbReference>
<dbReference type="Gene3D" id="3.40.50.720">
    <property type="entry name" value="NAD(P)-binding Rossmann-like Domain"/>
    <property type="match status" value="1"/>
</dbReference>
<dbReference type="PANTHER" id="PTHR13812:SF19">
    <property type="entry name" value="KETIMINE REDUCTASE MU-CRYSTALLIN"/>
    <property type="match status" value="1"/>
</dbReference>
<keyword evidence="1" id="KW-0456">Lyase</keyword>
<dbReference type="EC" id="4.3.1.12" evidence="1"/>
<comment type="caution">
    <text evidence="1">The sequence shown here is derived from an EMBL/GenBank/DDBJ whole genome shotgun (WGS) entry which is preliminary data.</text>
</comment>
<dbReference type="InterPro" id="IPR003462">
    <property type="entry name" value="ODC_Mu_crystall"/>
</dbReference>
<organism evidence="1 2">
    <name type="scientific">Limibacillus halophilus</name>
    <dbReference type="NCBI Taxonomy" id="1579333"/>
    <lineage>
        <taxon>Bacteria</taxon>
        <taxon>Pseudomonadati</taxon>
        <taxon>Pseudomonadota</taxon>
        <taxon>Alphaproteobacteria</taxon>
        <taxon>Rhodospirillales</taxon>
        <taxon>Rhodovibrionaceae</taxon>
        <taxon>Limibacillus</taxon>
    </lineage>
</organism>
<sequence>MTRLLFLNEAEVAALAPPAPKLADALADAFKLRAAGKIAMPTKTKLTTVGNDTFFHAMPALVPGMAAGVKWVGGAAGNSARGLPHINALLVLSDPQSGRPLAVMEANHLTGLRTAGLTLLAARYLAKTDASRLAVIGCGLQAWTHLEALASEFSLEQVAIYGRRLEAVNVFAEKASERGIAPRLCKEADEAITDADIVVSSIPEQPGLKPFLRADRLAPGAFAAMVDLGRSWRSDCLRGFDQTFTDDNQQSLTLRASNPTFEAADFTGDLGDLATGRVAGRVDADARIAFLFPGVALADIVIGRMLLEAAELR</sequence>
<keyword evidence="2" id="KW-1185">Reference proteome</keyword>
<evidence type="ECO:0000313" key="2">
    <source>
        <dbReference type="Proteomes" id="UP000581135"/>
    </source>
</evidence>